<dbReference type="EMBL" id="JAJJMB010011896">
    <property type="protein sequence ID" value="KAI3895728.1"/>
    <property type="molecule type" value="Genomic_DNA"/>
</dbReference>
<evidence type="ECO:0000256" key="1">
    <source>
        <dbReference type="SAM" id="MobiDB-lite"/>
    </source>
</evidence>
<comment type="caution">
    <text evidence="2">The sequence shown here is derived from an EMBL/GenBank/DDBJ whole genome shotgun (WGS) entry which is preliminary data.</text>
</comment>
<feature type="compositionally biased region" description="Basic and acidic residues" evidence="1">
    <location>
        <begin position="22"/>
        <end position="39"/>
    </location>
</feature>
<dbReference type="AlphaFoldDB" id="A0AAD4SCA6"/>
<proteinExistence type="predicted"/>
<name>A0AAD4SCA6_9MAGN</name>
<organism evidence="2 3">
    <name type="scientific">Papaver atlanticum</name>
    <dbReference type="NCBI Taxonomy" id="357466"/>
    <lineage>
        <taxon>Eukaryota</taxon>
        <taxon>Viridiplantae</taxon>
        <taxon>Streptophyta</taxon>
        <taxon>Embryophyta</taxon>
        <taxon>Tracheophyta</taxon>
        <taxon>Spermatophyta</taxon>
        <taxon>Magnoliopsida</taxon>
        <taxon>Ranunculales</taxon>
        <taxon>Papaveraceae</taxon>
        <taxon>Papaveroideae</taxon>
        <taxon>Papaver</taxon>
    </lineage>
</organism>
<dbReference type="Proteomes" id="UP001202328">
    <property type="component" value="Unassembled WGS sequence"/>
</dbReference>
<reference evidence="2" key="1">
    <citation type="submission" date="2022-04" db="EMBL/GenBank/DDBJ databases">
        <title>A functionally conserved STORR gene fusion in Papaver species that diverged 16.8 million years ago.</title>
        <authorList>
            <person name="Catania T."/>
        </authorList>
    </citation>
    <scope>NUCLEOTIDE SEQUENCE</scope>
    <source>
        <strain evidence="2">S-188037</strain>
    </source>
</reference>
<sequence>MFPIHNSEVAGAEMMNSEPNTEEMKDTDRISIEETETKGKRVTTSDAESTEPKNSQTYKHILNTIKTEQKPECEGNPPKRLCVRQIKAEE</sequence>
<keyword evidence="3" id="KW-1185">Reference proteome</keyword>
<accession>A0AAD4SCA6</accession>
<evidence type="ECO:0000313" key="3">
    <source>
        <dbReference type="Proteomes" id="UP001202328"/>
    </source>
</evidence>
<feature type="region of interest" description="Disordered" evidence="1">
    <location>
        <begin position="1"/>
        <end position="55"/>
    </location>
</feature>
<protein>
    <submittedName>
        <fullName evidence="2">Uncharacterized protein</fullName>
    </submittedName>
</protein>
<gene>
    <name evidence="2" type="ORF">MKW98_025519</name>
</gene>
<evidence type="ECO:0000313" key="2">
    <source>
        <dbReference type="EMBL" id="KAI3895728.1"/>
    </source>
</evidence>
<feature type="compositionally biased region" description="Polar residues" evidence="1">
    <location>
        <begin position="42"/>
        <end position="55"/>
    </location>
</feature>